<dbReference type="EMBL" id="ADMH02001862">
    <property type="protein sequence ID" value="ETN60821.1"/>
    <property type="molecule type" value="Genomic_DNA"/>
</dbReference>
<feature type="compositionally biased region" description="Polar residues" evidence="1">
    <location>
        <begin position="231"/>
        <end position="240"/>
    </location>
</feature>
<gene>
    <name evidence="2" type="ORF">AND_007545</name>
</gene>
<feature type="compositionally biased region" description="Low complexity" evidence="1">
    <location>
        <begin position="142"/>
        <end position="156"/>
    </location>
</feature>
<feature type="compositionally biased region" description="Basic and acidic residues" evidence="1">
    <location>
        <begin position="290"/>
        <end position="299"/>
    </location>
</feature>
<accession>W5JA03</accession>
<feature type="compositionally biased region" description="Polar residues" evidence="1">
    <location>
        <begin position="1022"/>
        <end position="1034"/>
    </location>
</feature>
<feature type="region of interest" description="Disordered" evidence="1">
    <location>
        <begin position="783"/>
        <end position="807"/>
    </location>
</feature>
<feature type="region of interest" description="Disordered" evidence="1">
    <location>
        <begin position="820"/>
        <end position="842"/>
    </location>
</feature>
<name>W5JA03_ANODA</name>
<feature type="region of interest" description="Disordered" evidence="1">
    <location>
        <begin position="346"/>
        <end position="372"/>
    </location>
</feature>
<feature type="region of interest" description="Disordered" evidence="1">
    <location>
        <begin position="629"/>
        <end position="648"/>
    </location>
</feature>
<dbReference type="VEuPathDB" id="VectorBase:ADAC007545"/>
<reference evidence="2 4" key="1">
    <citation type="journal article" date="2010" name="BMC Genomics">
        <title>Combination of measures distinguishes pre-miRNAs from other stem-loops in the genome of the newly sequenced Anopheles darlingi.</title>
        <authorList>
            <person name="Mendes N.D."/>
            <person name="Freitas A.T."/>
            <person name="Vasconcelos A.T."/>
            <person name="Sagot M.F."/>
        </authorList>
    </citation>
    <scope>NUCLEOTIDE SEQUENCE</scope>
</reference>
<dbReference type="eggNOG" id="ENOG502TCV8">
    <property type="taxonomic scope" value="Eukaryota"/>
</dbReference>
<feature type="compositionally biased region" description="Low complexity" evidence="1">
    <location>
        <begin position="439"/>
        <end position="455"/>
    </location>
</feature>
<feature type="compositionally biased region" description="Polar residues" evidence="1">
    <location>
        <begin position="122"/>
        <end position="138"/>
    </location>
</feature>
<dbReference type="STRING" id="43151.W5JA03"/>
<feature type="compositionally biased region" description="Low complexity" evidence="1">
    <location>
        <begin position="251"/>
        <end position="284"/>
    </location>
</feature>
<feature type="region of interest" description="Disordered" evidence="1">
    <location>
        <begin position="717"/>
        <end position="741"/>
    </location>
</feature>
<reference evidence="2" key="2">
    <citation type="submission" date="2010-05" db="EMBL/GenBank/DDBJ databases">
        <authorList>
            <person name="Almeida L.G."/>
            <person name="Nicolas M.F."/>
            <person name="Souza R.C."/>
            <person name="Vasconcelos A.T.R."/>
        </authorList>
    </citation>
    <scope>NUCLEOTIDE SEQUENCE</scope>
</reference>
<feature type="compositionally biased region" description="Low complexity" evidence="1">
    <location>
        <begin position="509"/>
        <end position="523"/>
    </location>
</feature>
<feature type="compositionally biased region" description="Low complexity" evidence="1">
    <location>
        <begin position="825"/>
        <end position="836"/>
    </location>
</feature>
<organism evidence="2">
    <name type="scientific">Anopheles darlingi</name>
    <name type="common">Mosquito</name>
    <dbReference type="NCBI Taxonomy" id="43151"/>
    <lineage>
        <taxon>Eukaryota</taxon>
        <taxon>Metazoa</taxon>
        <taxon>Ecdysozoa</taxon>
        <taxon>Arthropoda</taxon>
        <taxon>Hexapoda</taxon>
        <taxon>Insecta</taxon>
        <taxon>Pterygota</taxon>
        <taxon>Neoptera</taxon>
        <taxon>Endopterygota</taxon>
        <taxon>Diptera</taxon>
        <taxon>Nematocera</taxon>
        <taxon>Culicoidea</taxon>
        <taxon>Culicidae</taxon>
        <taxon>Anophelinae</taxon>
        <taxon>Anopheles</taxon>
    </lineage>
</organism>
<reference evidence="2" key="3">
    <citation type="journal article" date="2013" name="Nucleic Acids Res.">
        <title>The genome of Anopheles darlingi, the main neotropical malaria vector.</title>
        <authorList>
            <person name="Marinotti O."/>
            <person name="Cerqueira G.C."/>
            <person name="de Almeida L.G."/>
            <person name="Ferro M.I."/>
            <person name="Loreto E.L."/>
            <person name="Zaha A."/>
            <person name="Teixeira S.M."/>
            <person name="Wespiser A.R."/>
            <person name="Almeida E Silva A."/>
            <person name="Schlindwein A.D."/>
            <person name="Pacheco A.C."/>
            <person name="Silva A.L."/>
            <person name="Graveley B.R."/>
            <person name="Walenz B.P."/>
            <person name="Lima Bde A."/>
            <person name="Ribeiro C.A."/>
            <person name="Nunes-Silva C.G."/>
            <person name="de Carvalho C.R."/>
            <person name="Soares C.M."/>
            <person name="de Menezes C.B."/>
            <person name="Matiolli C."/>
            <person name="Caffrey D."/>
            <person name="Araujo D.A."/>
            <person name="de Oliveira D.M."/>
            <person name="Golenbock D."/>
            <person name="Grisard E.C."/>
            <person name="Fantinatti-Garboggini F."/>
            <person name="de Carvalho F.M."/>
            <person name="Barcellos F.G."/>
            <person name="Prosdocimi F."/>
            <person name="May G."/>
            <person name="Azevedo Junior G.M."/>
            <person name="Guimaraes G.M."/>
            <person name="Goldman G.H."/>
            <person name="Padilha I.Q."/>
            <person name="Batista Jda S."/>
            <person name="Ferro J.A."/>
            <person name="Ribeiro J.M."/>
            <person name="Fietto J.L."/>
            <person name="Dabbas K.M."/>
            <person name="Cerdeira L."/>
            <person name="Agnez-Lima L.F."/>
            <person name="Brocchi M."/>
            <person name="de Carvalho M.O."/>
            <person name="Teixeira Mde M."/>
            <person name="Diniz Maia Mde M."/>
            <person name="Goldman M.H."/>
            <person name="Cruz Schneider M.P."/>
            <person name="Felipe M.S."/>
            <person name="Hungria M."/>
            <person name="Nicolas M.F."/>
            <person name="Pereira M."/>
            <person name="Montes M.A."/>
            <person name="Cantao M.E."/>
            <person name="Vincentz M."/>
            <person name="Rafael M.S."/>
            <person name="Silverman N."/>
            <person name="Stoco P.H."/>
            <person name="Souza R.C."/>
            <person name="Vicentini R."/>
            <person name="Gazzinelli R.T."/>
            <person name="Neves Rde O."/>
            <person name="Silva R."/>
            <person name="Astolfi-Filho S."/>
            <person name="Maciel T.E."/>
            <person name="Urmenyi T.P."/>
            <person name="Tadei W.P."/>
            <person name="Camargo E.P."/>
            <person name="de Vasconcelos A.T."/>
        </authorList>
    </citation>
    <scope>NUCLEOTIDE SEQUENCE</scope>
</reference>
<dbReference type="Proteomes" id="UP000000673">
    <property type="component" value="Unassembled WGS sequence"/>
</dbReference>
<evidence type="ECO:0000256" key="1">
    <source>
        <dbReference type="SAM" id="MobiDB-lite"/>
    </source>
</evidence>
<evidence type="ECO:0000313" key="4">
    <source>
        <dbReference type="Proteomes" id="UP000000673"/>
    </source>
</evidence>
<proteinExistence type="predicted"/>
<dbReference type="EnsemblMetazoa" id="ADAC007545-RA">
    <property type="protein sequence ID" value="ADAC007545-PA"/>
    <property type="gene ID" value="ADAC007545"/>
</dbReference>
<feature type="region of interest" description="Disordered" evidence="1">
    <location>
        <begin position="1008"/>
        <end position="1128"/>
    </location>
</feature>
<feature type="compositionally biased region" description="Polar residues" evidence="1">
    <location>
        <begin position="352"/>
        <end position="361"/>
    </location>
</feature>
<evidence type="ECO:0000313" key="3">
    <source>
        <dbReference type="EnsemblMetazoa" id="ADAC007545-PA"/>
    </source>
</evidence>
<feature type="compositionally biased region" description="Polar residues" evidence="1">
    <location>
        <begin position="177"/>
        <end position="208"/>
    </location>
</feature>
<reference evidence="3" key="4">
    <citation type="submission" date="2015-06" db="UniProtKB">
        <authorList>
            <consortium name="EnsemblMetazoa"/>
        </authorList>
    </citation>
    <scope>IDENTIFICATION</scope>
</reference>
<feature type="region of interest" description="Disordered" evidence="1">
    <location>
        <begin position="439"/>
        <end position="458"/>
    </location>
</feature>
<protein>
    <submittedName>
        <fullName evidence="2 3">Uncharacterized protein</fullName>
    </submittedName>
</protein>
<evidence type="ECO:0000313" key="2">
    <source>
        <dbReference type="EMBL" id="ETN60821.1"/>
    </source>
</evidence>
<feature type="compositionally biased region" description="Low complexity" evidence="1">
    <location>
        <begin position="546"/>
        <end position="564"/>
    </location>
</feature>
<feature type="compositionally biased region" description="Acidic residues" evidence="1">
    <location>
        <begin position="1077"/>
        <end position="1091"/>
    </location>
</feature>
<feature type="compositionally biased region" description="Polar residues" evidence="1">
    <location>
        <begin position="535"/>
        <end position="545"/>
    </location>
</feature>
<feature type="compositionally biased region" description="Acidic residues" evidence="1">
    <location>
        <begin position="1038"/>
        <end position="1050"/>
    </location>
</feature>
<feature type="region of interest" description="Disordered" evidence="1">
    <location>
        <begin position="509"/>
        <end position="621"/>
    </location>
</feature>
<keyword evidence="4" id="KW-1185">Reference proteome</keyword>
<sequence>MPKEPVTEVVEKKSIDVVGDKISEEVDVGTGAAVELADGITIADAAEEAIIDDIGVKQDDIVHKTIDRRAKSDQKALETQRTGNEATKMERRTKAKATVTKVNLGKQTPAEFSKRSTKTTDNRLGSVTISKSTESSITAVGRSSIITSRSSTTTRTHGYMQSTLSRDQKVLRPLNLIDSTQSSPSKSSYRSTAVSSAGLPAQQTASSSVEKKRRSNTQISSRSASREQPVPSKSVSSPLTPSIKKSDVIDSKTVSTKATTTRVTSATISSSRSVQYTSTSSSQRLSRAPTRKDSVKGGQKEALAAVIKKADKEQANKATKSTVLPAALKTSKDRVNKSLIPVMVPMSKRDSSTSPSKLTQAKQKRDTSTPRIVKASPEKVAPIRESTVVQIISKSAPRITSTIRHGGGSGKDDAMRCKSAMHYSHYKDAVTFDHAEIPSSLPSSPSRLNKSSSNSTNVLTSEVFTRTIDASKSIEVIYKQPSTSHELYRKASEYGRYTDSDVHFIETTDSSLSDSIALPSSSSEQESDPVDQNHKQSGSLGSPKQTSSSSAVTTMTTMTRKTNSQGPTQHARPSKARSAYTGQRARTHSPTEPQYRMSDIWSRTDPPASSQELPDTSDDSDLCHYRYQQAHQQQQQAQPHFHLQQQQQQYQLQQQQQRQQAAAMSGIADRRLTTSLDGIVLESSISPILDFRASTPPRLKGEYSMADIPIISITKECSDDEELSTSSASRKPNIEDEHTDVEDLMMEPGQRGKEGSQAASPTAPSPTALTLLEALQSSMNGAVTDVEDCSDTSDEEDADRDKSAREVDISLDNFLDQGYVDETTKSNGTGTGTKPKVLTRSSSKAIESYSGSTASLKVCVDTSAALTDCEDCDASDEENIASTIPDCPEDILMRGDEDNGMVDIHNAVRRRQEKHLPRAEPVQTNSSDSDEPECKVVRHRKPHRRGVVDNTSDCENIMVSDDESGACARPHPDAVFEAEEITLEDSDHDQNDQSTVYPEINISFVTDEANNEVSTGKKKVNSSRPSSLTITQANPDDAVTDVENLDSSDSETEHPQLGKRLMPRAVARGSKSGAVTDVEDFNTSGEEDNEDGTARLEAGGGEDHSFLPSPTREISIMRGDGSGEQTANVMPLNQPCLLVKTPELEQVLTDFEELDMNDDEKLYDDTQYTIDELPEVDNDNVYSSDNNPKVLRQEHTSDRAHEPVTDTEDLFFDRAQGKGCGASVGFASNELRRRRKPKGAGTAIGGASVQSYKGKTFLDTKTTANDDEGPATTDVEDLYLSDEDEGISTAKQRSQQHRRATIQVPQHNEAAKTDIEYLSGDEYVSERTAPSPTVHPEGFQNTTVRSRERTGGLLGGNPQDLLLFENTPIIRKISPTPDAGNCNTDCEEIQDASSDADEQTMLGVRDGDSYSRAQTATPLELRRALDESGSCEIHDALVGPPRRMYEAEMMGGDAHSCQDRNTDVEFVDGDEPAAEAN</sequence>
<feature type="compositionally biased region" description="Basic and acidic residues" evidence="1">
    <location>
        <begin position="112"/>
        <end position="121"/>
    </location>
</feature>
<feature type="compositionally biased region" description="Acidic residues" evidence="1">
    <location>
        <begin position="785"/>
        <end position="798"/>
    </location>
</feature>
<dbReference type="VEuPathDB" id="VectorBase:ADAR2_008908"/>
<dbReference type="HOGENOM" id="CLU_249859_0_0_1"/>
<feature type="region of interest" description="Disordered" evidence="1">
    <location>
        <begin position="72"/>
        <end position="302"/>
    </location>
</feature>
<feature type="region of interest" description="Disordered" evidence="1">
    <location>
        <begin position="910"/>
        <end position="935"/>
    </location>
</feature>